<keyword evidence="1" id="KW-0812">Transmembrane</keyword>
<dbReference type="EMBL" id="ML976978">
    <property type="protein sequence ID" value="KAF1962920.1"/>
    <property type="molecule type" value="Genomic_DNA"/>
</dbReference>
<sequence length="119" mass="12881">MTSCAIINVIQHTNKLSSNCQSGIDNRTHARWTRMEAGCLVGEGLRKSGKRCTFGLRSFLPALSLLSLFSFSLLFLLSGGWFGPCGLFLSPSSSRVSVLQQPLVQSQGTAVSTFPFGHK</sequence>
<reference evidence="2" key="1">
    <citation type="journal article" date="2020" name="Stud. Mycol.">
        <title>101 Dothideomycetes genomes: a test case for predicting lifestyles and emergence of pathogens.</title>
        <authorList>
            <person name="Haridas S."/>
            <person name="Albert R."/>
            <person name="Binder M."/>
            <person name="Bloem J."/>
            <person name="Labutti K."/>
            <person name="Salamov A."/>
            <person name="Andreopoulos B."/>
            <person name="Baker S."/>
            <person name="Barry K."/>
            <person name="Bills G."/>
            <person name="Bluhm B."/>
            <person name="Cannon C."/>
            <person name="Castanera R."/>
            <person name="Culley D."/>
            <person name="Daum C."/>
            <person name="Ezra D."/>
            <person name="Gonzalez J."/>
            <person name="Henrissat B."/>
            <person name="Kuo A."/>
            <person name="Liang C."/>
            <person name="Lipzen A."/>
            <person name="Lutzoni F."/>
            <person name="Magnuson J."/>
            <person name="Mondo S."/>
            <person name="Nolan M."/>
            <person name="Ohm R."/>
            <person name="Pangilinan J."/>
            <person name="Park H.-J."/>
            <person name="Ramirez L."/>
            <person name="Alfaro M."/>
            <person name="Sun H."/>
            <person name="Tritt A."/>
            <person name="Yoshinaga Y."/>
            <person name="Zwiers L.-H."/>
            <person name="Turgeon B."/>
            <person name="Goodwin S."/>
            <person name="Spatafora J."/>
            <person name="Crous P."/>
            <person name="Grigoriev I."/>
        </authorList>
    </citation>
    <scope>NUCLEOTIDE SEQUENCE</scope>
    <source>
        <strain evidence="2">CBS 675.92</strain>
    </source>
</reference>
<proteinExistence type="predicted"/>
<gene>
    <name evidence="2" type="ORF">CC80DRAFT_100402</name>
</gene>
<protein>
    <submittedName>
        <fullName evidence="2">Uncharacterized protein</fullName>
    </submittedName>
</protein>
<evidence type="ECO:0000256" key="1">
    <source>
        <dbReference type="SAM" id="Phobius"/>
    </source>
</evidence>
<name>A0A6A5UF25_9PLEO</name>
<accession>A0A6A5UF25</accession>
<evidence type="ECO:0000313" key="3">
    <source>
        <dbReference type="Proteomes" id="UP000800035"/>
    </source>
</evidence>
<keyword evidence="1" id="KW-0472">Membrane</keyword>
<evidence type="ECO:0000313" key="2">
    <source>
        <dbReference type="EMBL" id="KAF1962920.1"/>
    </source>
</evidence>
<dbReference type="Proteomes" id="UP000800035">
    <property type="component" value="Unassembled WGS sequence"/>
</dbReference>
<keyword evidence="3" id="KW-1185">Reference proteome</keyword>
<dbReference type="AlphaFoldDB" id="A0A6A5UF25"/>
<feature type="transmembrane region" description="Helical" evidence="1">
    <location>
        <begin position="59"/>
        <end position="82"/>
    </location>
</feature>
<organism evidence="2 3">
    <name type="scientific">Byssothecium circinans</name>
    <dbReference type="NCBI Taxonomy" id="147558"/>
    <lineage>
        <taxon>Eukaryota</taxon>
        <taxon>Fungi</taxon>
        <taxon>Dikarya</taxon>
        <taxon>Ascomycota</taxon>
        <taxon>Pezizomycotina</taxon>
        <taxon>Dothideomycetes</taxon>
        <taxon>Pleosporomycetidae</taxon>
        <taxon>Pleosporales</taxon>
        <taxon>Massarineae</taxon>
        <taxon>Massarinaceae</taxon>
        <taxon>Byssothecium</taxon>
    </lineage>
</organism>
<keyword evidence="1" id="KW-1133">Transmembrane helix</keyword>